<feature type="region of interest" description="Disordered" evidence="1">
    <location>
        <begin position="1"/>
        <end position="21"/>
    </location>
</feature>
<protein>
    <submittedName>
        <fullName evidence="2">Uncharacterized protein</fullName>
    </submittedName>
</protein>
<organism evidence="2 3">
    <name type="scientific">Clitoria ternatea</name>
    <name type="common">Butterfly pea</name>
    <dbReference type="NCBI Taxonomy" id="43366"/>
    <lineage>
        <taxon>Eukaryota</taxon>
        <taxon>Viridiplantae</taxon>
        <taxon>Streptophyta</taxon>
        <taxon>Embryophyta</taxon>
        <taxon>Tracheophyta</taxon>
        <taxon>Spermatophyta</taxon>
        <taxon>Magnoliopsida</taxon>
        <taxon>eudicotyledons</taxon>
        <taxon>Gunneridae</taxon>
        <taxon>Pentapetalae</taxon>
        <taxon>rosids</taxon>
        <taxon>fabids</taxon>
        <taxon>Fabales</taxon>
        <taxon>Fabaceae</taxon>
        <taxon>Papilionoideae</taxon>
        <taxon>50 kb inversion clade</taxon>
        <taxon>NPAAA clade</taxon>
        <taxon>indigoferoid/millettioid clade</taxon>
        <taxon>Phaseoleae</taxon>
        <taxon>Clitoria</taxon>
    </lineage>
</organism>
<gene>
    <name evidence="2" type="ORF">RJT34_16414</name>
</gene>
<name>A0AAN9J8F6_CLITE</name>
<keyword evidence="3" id="KW-1185">Reference proteome</keyword>
<evidence type="ECO:0000256" key="1">
    <source>
        <dbReference type="SAM" id="MobiDB-lite"/>
    </source>
</evidence>
<evidence type="ECO:0000313" key="2">
    <source>
        <dbReference type="EMBL" id="KAK7293546.1"/>
    </source>
</evidence>
<reference evidence="2 3" key="1">
    <citation type="submission" date="2024-01" db="EMBL/GenBank/DDBJ databases">
        <title>The genomes of 5 underutilized Papilionoideae crops provide insights into root nodulation and disease resistance.</title>
        <authorList>
            <person name="Yuan L."/>
        </authorList>
    </citation>
    <scope>NUCLEOTIDE SEQUENCE [LARGE SCALE GENOMIC DNA]</scope>
    <source>
        <strain evidence="2">LY-2023</strain>
        <tissue evidence="2">Leaf</tissue>
    </source>
</reference>
<proteinExistence type="predicted"/>
<feature type="compositionally biased region" description="Basic and acidic residues" evidence="1">
    <location>
        <begin position="1"/>
        <end position="10"/>
    </location>
</feature>
<dbReference type="Proteomes" id="UP001359559">
    <property type="component" value="Unassembled WGS sequence"/>
</dbReference>
<comment type="caution">
    <text evidence="2">The sequence shown here is derived from an EMBL/GenBank/DDBJ whole genome shotgun (WGS) entry which is preliminary data.</text>
</comment>
<dbReference type="AlphaFoldDB" id="A0AAN9J8F6"/>
<evidence type="ECO:0000313" key="3">
    <source>
        <dbReference type="Proteomes" id="UP001359559"/>
    </source>
</evidence>
<sequence>MTRCPQDETMHSGADVEGTDLGVQSTNLDDVHDFGFLDIVAPPTSYYSLFEMAEEMVGPVEVENYGDEPSMLRVVMKRMTYERSSQLLSMPSMGYLSA</sequence>
<dbReference type="EMBL" id="JAYKXN010000004">
    <property type="protein sequence ID" value="KAK7293546.1"/>
    <property type="molecule type" value="Genomic_DNA"/>
</dbReference>
<accession>A0AAN9J8F6</accession>